<feature type="region of interest" description="Disordered" evidence="7">
    <location>
        <begin position="180"/>
        <end position="216"/>
    </location>
</feature>
<dbReference type="RefSeq" id="XP_007768056.1">
    <property type="nucleotide sequence ID" value="XM_007769866.1"/>
</dbReference>
<accession>A0A5M3MT73</accession>
<feature type="coiled-coil region" evidence="6">
    <location>
        <begin position="16"/>
        <end position="54"/>
    </location>
</feature>
<evidence type="ECO:0000256" key="2">
    <source>
        <dbReference type="ARBA" id="ARBA00006190"/>
    </source>
</evidence>
<dbReference type="GO" id="GO:0005771">
    <property type="term" value="C:multivesicular body"/>
    <property type="evidence" value="ECO:0007669"/>
    <property type="project" value="TreeGrafter"/>
</dbReference>
<dbReference type="GO" id="GO:0009898">
    <property type="term" value="C:cytoplasmic side of plasma membrane"/>
    <property type="evidence" value="ECO:0007669"/>
    <property type="project" value="TreeGrafter"/>
</dbReference>
<reference evidence="9" key="1">
    <citation type="journal article" date="2012" name="Science">
        <title>The Paleozoic origin of enzymatic lignin decomposition reconstructed from 31 fungal genomes.</title>
        <authorList>
            <person name="Floudas D."/>
            <person name="Binder M."/>
            <person name="Riley R."/>
            <person name="Barry K."/>
            <person name="Blanchette R.A."/>
            <person name="Henrissat B."/>
            <person name="Martinez A.T."/>
            <person name="Otillar R."/>
            <person name="Spatafora J.W."/>
            <person name="Yadav J.S."/>
            <person name="Aerts A."/>
            <person name="Benoit I."/>
            <person name="Boyd A."/>
            <person name="Carlson A."/>
            <person name="Copeland A."/>
            <person name="Coutinho P.M."/>
            <person name="de Vries R.P."/>
            <person name="Ferreira P."/>
            <person name="Findley K."/>
            <person name="Foster B."/>
            <person name="Gaskell J."/>
            <person name="Glotzer D."/>
            <person name="Gorecki P."/>
            <person name="Heitman J."/>
            <person name="Hesse C."/>
            <person name="Hori C."/>
            <person name="Igarashi K."/>
            <person name="Jurgens J.A."/>
            <person name="Kallen N."/>
            <person name="Kersten P."/>
            <person name="Kohler A."/>
            <person name="Kuees U."/>
            <person name="Kumar T.K.A."/>
            <person name="Kuo A."/>
            <person name="LaButti K."/>
            <person name="Larrondo L.F."/>
            <person name="Lindquist E."/>
            <person name="Ling A."/>
            <person name="Lombard V."/>
            <person name="Lucas S."/>
            <person name="Lundell T."/>
            <person name="Martin R."/>
            <person name="McLaughlin D.J."/>
            <person name="Morgenstern I."/>
            <person name="Morin E."/>
            <person name="Murat C."/>
            <person name="Nagy L.G."/>
            <person name="Nolan M."/>
            <person name="Ohm R.A."/>
            <person name="Patyshakuliyeva A."/>
            <person name="Rokas A."/>
            <person name="Ruiz-Duenas F.J."/>
            <person name="Sabat G."/>
            <person name="Salamov A."/>
            <person name="Samejima M."/>
            <person name="Schmutz J."/>
            <person name="Slot J.C."/>
            <person name="St John F."/>
            <person name="Stenlid J."/>
            <person name="Sun H."/>
            <person name="Sun S."/>
            <person name="Syed K."/>
            <person name="Tsang A."/>
            <person name="Wiebenga A."/>
            <person name="Young D."/>
            <person name="Pisabarro A."/>
            <person name="Eastwood D.C."/>
            <person name="Martin F."/>
            <person name="Cullen D."/>
            <person name="Grigoriev I.V."/>
            <person name="Hibbett D.S."/>
        </authorList>
    </citation>
    <scope>NUCLEOTIDE SEQUENCE [LARGE SCALE GENOMIC DNA]</scope>
    <source>
        <strain evidence="9">RWD-64-598 SS2</strain>
    </source>
</reference>
<evidence type="ECO:0000256" key="1">
    <source>
        <dbReference type="ARBA" id="ARBA00004177"/>
    </source>
</evidence>
<dbReference type="GO" id="GO:0032511">
    <property type="term" value="P:late endosome to vacuole transport via multivesicular body sorting pathway"/>
    <property type="evidence" value="ECO:0007669"/>
    <property type="project" value="TreeGrafter"/>
</dbReference>
<evidence type="ECO:0000256" key="5">
    <source>
        <dbReference type="ARBA" id="ARBA00042586"/>
    </source>
</evidence>
<sequence>MMASFMSYFGGRRDTKQAARDAIVGLRQQLQLIEKKEEHLQRKVEEELKKARANAVSNKPLATQALRRKKAHETEIDRLAGTRLQLEMQINTLESANLNAETMAAMKKASDALGVIHRGMDTAKVEDTMAQIHEQREIANEIADAISNPMNGNELDEDELNRELGDLEQEVLDERLAGADHVPLHIPPGAVKETPQPVAEEDEEAELKRLQAELAM</sequence>
<dbReference type="Pfam" id="PF03357">
    <property type="entry name" value="Snf7"/>
    <property type="match status" value="1"/>
</dbReference>
<dbReference type="InterPro" id="IPR005024">
    <property type="entry name" value="Snf7_fam"/>
</dbReference>
<dbReference type="AlphaFoldDB" id="A0A5M3MT73"/>
<evidence type="ECO:0000256" key="7">
    <source>
        <dbReference type="SAM" id="MobiDB-lite"/>
    </source>
</evidence>
<dbReference type="Proteomes" id="UP000053558">
    <property type="component" value="Unassembled WGS sequence"/>
</dbReference>
<comment type="caution">
    <text evidence="8">The sequence shown here is derived from an EMBL/GenBank/DDBJ whole genome shotgun (WGS) entry which is preliminary data.</text>
</comment>
<protein>
    <recommendedName>
        <fullName evidence="4">Vacuolar-sorting protein SNF7</fullName>
    </recommendedName>
    <alternativeName>
        <fullName evidence="5">Vacuolar protein-sorting-associated protein 32</fullName>
    </alternativeName>
</protein>
<dbReference type="PANTHER" id="PTHR22761">
    <property type="entry name" value="CHARGED MULTIVESICULAR BODY PROTEIN"/>
    <property type="match status" value="1"/>
</dbReference>
<dbReference type="Gene3D" id="1.10.287.1060">
    <property type="entry name" value="ESAT-6-like"/>
    <property type="match status" value="1"/>
</dbReference>
<dbReference type="OrthoDB" id="5592979at2759"/>
<keyword evidence="9" id="KW-1185">Reference proteome</keyword>
<organism evidence="8 9">
    <name type="scientific">Coniophora puteana (strain RWD-64-598)</name>
    <name type="common">Brown rot fungus</name>
    <dbReference type="NCBI Taxonomy" id="741705"/>
    <lineage>
        <taxon>Eukaryota</taxon>
        <taxon>Fungi</taxon>
        <taxon>Dikarya</taxon>
        <taxon>Basidiomycota</taxon>
        <taxon>Agaricomycotina</taxon>
        <taxon>Agaricomycetes</taxon>
        <taxon>Agaricomycetidae</taxon>
        <taxon>Boletales</taxon>
        <taxon>Coniophorineae</taxon>
        <taxon>Coniophoraceae</taxon>
        <taxon>Coniophora</taxon>
    </lineage>
</organism>
<dbReference type="GO" id="GO:0006900">
    <property type="term" value="P:vesicle budding from membrane"/>
    <property type="evidence" value="ECO:0007669"/>
    <property type="project" value="TreeGrafter"/>
</dbReference>
<evidence type="ECO:0000256" key="4">
    <source>
        <dbReference type="ARBA" id="ARBA00040017"/>
    </source>
</evidence>
<dbReference type="GeneID" id="19211346"/>
<evidence type="ECO:0000256" key="3">
    <source>
        <dbReference type="ARBA" id="ARBA00022753"/>
    </source>
</evidence>
<keyword evidence="3" id="KW-0967">Endosome</keyword>
<evidence type="ECO:0000256" key="6">
    <source>
        <dbReference type="SAM" id="Coils"/>
    </source>
</evidence>
<gene>
    <name evidence="8" type="ORF">CONPUDRAFT_89786</name>
</gene>
<dbReference type="KEGG" id="cput:CONPUDRAFT_89786"/>
<dbReference type="GO" id="GO:0000815">
    <property type="term" value="C:ESCRT III complex"/>
    <property type="evidence" value="ECO:0007669"/>
    <property type="project" value="TreeGrafter"/>
</dbReference>
<dbReference type="PANTHER" id="PTHR22761:SF10">
    <property type="entry name" value="GH13992P"/>
    <property type="match status" value="1"/>
</dbReference>
<evidence type="ECO:0000313" key="8">
    <source>
        <dbReference type="EMBL" id="EIW82363.1"/>
    </source>
</evidence>
<keyword evidence="6" id="KW-0175">Coiled coil</keyword>
<comment type="similarity">
    <text evidence="2">Belongs to the SNF7 family.</text>
</comment>
<dbReference type="OMA" id="MKQIHGG"/>
<feature type="coiled-coil region" evidence="6">
    <location>
        <begin position="150"/>
        <end position="177"/>
    </location>
</feature>
<proteinExistence type="inferred from homology"/>
<feature type="compositionally biased region" description="Basic and acidic residues" evidence="7">
    <location>
        <begin position="206"/>
        <end position="216"/>
    </location>
</feature>
<evidence type="ECO:0000313" key="9">
    <source>
        <dbReference type="Proteomes" id="UP000053558"/>
    </source>
</evidence>
<name>A0A5M3MT73_CONPW</name>
<dbReference type="EMBL" id="JH711577">
    <property type="protein sequence ID" value="EIW82363.1"/>
    <property type="molecule type" value="Genomic_DNA"/>
</dbReference>
<comment type="subcellular location">
    <subcellularLocation>
        <location evidence="1">Endosome</location>
    </subcellularLocation>
</comment>